<feature type="domain" description="HTH tetR-type" evidence="6">
    <location>
        <begin position="33"/>
        <end position="93"/>
    </location>
</feature>
<dbReference type="Pfam" id="PF14246">
    <property type="entry name" value="TetR_C_7"/>
    <property type="match status" value="1"/>
</dbReference>
<keyword evidence="2 4" id="KW-0238">DNA-binding</keyword>
<dbReference type="Gene3D" id="1.10.357.10">
    <property type="entry name" value="Tetracycline Repressor, domain 2"/>
    <property type="match status" value="1"/>
</dbReference>
<dbReference type="SUPFAM" id="SSF48498">
    <property type="entry name" value="Tetracyclin repressor-like, C-terminal domain"/>
    <property type="match status" value="1"/>
</dbReference>
<proteinExistence type="predicted"/>
<dbReference type="EMBL" id="JBFNXR010000050">
    <property type="protein sequence ID" value="MEW9855974.1"/>
    <property type="molecule type" value="Genomic_DNA"/>
</dbReference>
<accession>A0ABV3RE59</accession>
<feature type="region of interest" description="Disordered" evidence="5">
    <location>
        <begin position="1"/>
        <end position="29"/>
    </location>
</feature>
<evidence type="ECO:0000256" key="2">
    <source>
        <dbReference type="ARBA" id="ARBA00023125"/>
    </source>
</evidence>
<dbReference type="PANTHER" id="PTHR30055:SF234">
    <property type="entry name" value="HTH-TYPE TRANSCRIPTIONAL REGULATOR BETI"/>
    <property type="match status" value="1"/>
</dbReference>
<evidence type="ECO:0000313" key="8">
    <source>
        <dbReference type="Proteomes" id="UP001556118"/>
    </source>
</evidence>
<dbReference type="Proteomes" id="UP001556118">
    <property type="component" value="Unassembled WGS sequence"/>
</dbReference>
<dbReference type="PANTHER" id="PTHR30055">
    <property type="entry name" value="HTH-TYPE TRANSCRIPTIONAL REGULATOR RUTR"/>
    <property type="match status" value="1"/>
</dbReference>
<dbReference type="SUPFAM" id="SSF46689">
    <property type="entry name" value="Homeodomain-like"/>
    <property type="match status" value="1"/>
</dbReference>
<evidence type="ECO:0000256" key="5">
    <source>
        <dbReference type="SAM" id="MobiDB-lite"/>
    </source>
</evidence>
<organism evidence="7 8">
    <name type="scientific">Novosphingobium rhizovicinum</name>
    <dbReference type="NCBI Taxonomy" id="3228928"/>
    <lineage>
        <taxon>Bacteria</taxon>
        <taxon>Pseudomonadati</taxon>
        <taxon>Pseudomonadota</taxon>
        <taxon>Alphaproteobacteria</taxon>
        <taxon>Sphingomonadales</taxon>
        <taxon>Sphingomonadaceae</taxon>
        <taxon>Novosphingobium</taxon>
    </lineage>
</organism>
<name>A0ABV3RE59_9SPHN</name>
<reference evidence="7 8" key="1">
    <citation type="submission" date="2024-06" db="EMBL/GenBank/DDBJ databases">
        <title>Novosphingobium rhizovicinus M1R2S20.</title>
        <authorList>
            <person name="Sun J.-Q."/>
        </authorList>
    </citation>
    <scope>NUCLEOTIDE SEQUENCE [LARGE SCALE GENOMIC DNA]</scope>
    <source>
        <strain evidence="7 8">M1R2S20</strain>
    </source>
</reference>
<sequence length="233" mass="26721">MEASKTKLFTGKPVRAASDARPRRGRPTREMIESRNEELLDRSLDLFLDNGFDATSIDMICAAVGMSRRTIYTRYGDKETLFKAALQRAIDQWIVPAERLRQAETDDLEETLIAIARLWVSNIKKPSGMRLIRIANTEVFRDPDVARYLWEQTAEPTIGYLAELFRRRLRPMEPEIPDAHDAAAAFLILVVEGSVQLAVWGRMAPDDYERQITYRTRIFLKGAVAHRPEDPRS</sequence>
<comment type="caution">
    <text evidence="7">The sequence shown here is derived from an EMBL/GenBank/DDBJ whole genome shotgun (WGS) entry which is preliminary data.</text>
</comment>
<dbReference type="InterPro" id="IPR001647">
    <property type="entry name" value="HTH_TetR"/>
</dbReference>
<dbReference type="Pfam" id="PF00440">
    <property type="entry name" value="TetR_N"/>
    <property type="match status" value="1"/>
</dbReference>
<dbReference type="PRINTS" id="PR00455">
    <property type="entry name" value="HTHTETR"/>
</dbReference>
<keyword evidence="3" id="KW-0804">Transcription</keyword>
<keyword evidence="1" id="KW-0805">Transcription regulation</keyword>
<evidence type="ECO:0000313" key="7">
    <source>
        <dbReference type="EMBL" id="MEW9855974.1"/>
    </source>
</evidence>
<evidence type="ECO:0000256" key="1">
    <source>
        <dbReference type="ARBA" id="ARBA00023015"/>
    </source>
</evidence>
<feature type="DNA-binding region" description="H-T-H motif" evidence="4">
    <location>
        <begin position="56"/>
        <end position="75"/>
    </location>
</feature>
<evidence type="ECO:0000256" key="3">
    <source>
        <dbReference type="ARBA" id="ARBA00023163"/>
    </source>
</evidence>
<keyword evidence="8" id="KW-1185">Reference proteome</keyword>
<dbReference type="InterPro" id="IPR009057">
    <property type="entry name" value="Homeodomain-like_sf"/>
</dbReference>
<dbReference type="InterPro" id="IPR050109">
    <property type="entry name" value="HTH-type_TetR-like_transc_reg"/>
</dbReference>
<evidence type="ECO:0000259" key="6">
    <source>
        <dbReference type="PROSITE" id="PS50977"/>
    </source>
</evidence>
<evidence type="ECO:0000256" key="4">
    <source>
        <dbReference type="PROSITE-ProRule" id="PRU00335"/>
    </source>
</evidence>
<feature type="compositionally biased region" description="Basic and acidic residues" evidence="5">
    <location>
        <begin position="18"/>
        <end position="29"/>
    </location>
</feature>
<dbReference type="PROSITE" id="PS50977">
    <property type="entry name" value="HTH_TETR_2"/>
    <property type="match status" value="1"/>
</dbReference>
<dbReference type="InterPro" id="IPR039536">
    <property type="entry name" value="TetR_C_Proteobacteria"/>
</dbReference>
<gene>
    <name evidence="7" type="ORF">ABUH87_12595</name>
</gene>
<protein>
    <submittedName>
        <fullName evidence="7">TetR/AcrR family transcriptional regulator</fullName>
    </submittedName>
</protein>
<dbReference type="RefSeq" id="WP_367774211.1">
    <property type="nucleotide sequence ID" value="NZ_JBFNXR010000050.1"/>
</dbReference>
<dbReference type="InterPro" id="IPR036271">
    <property type="entry name" value="Tet_transcr_reg_TetR-rel_C_sf"/>
</dbReference>